<proteinExistence type="predicted"/>
<comment type="caution">
    <text evidence="3">The sequence shown here is derived from an EMBL/GenBank/DDBJ whole genome shotgun (WGS) entry which is preliminary data.</text>
</comment>
<dbReference type="InterPro" id="IPR038425">
    <property type="entry name" value="GAT_sf"/>
</dbReference>
<sequence length="691" mass="75119">MVIKRFSNMLGSKKGINPFTRNGGGGSNSDSTRRGSGDNRGRNSEDVESPLREGTDTPEGNVARGVRLFCESGGSGQGEEVLHLPTIVEAAESSPQAAQVAAKQIRKFLSKENYERPHVQYNAIMLIRILADNPGATFTRNLDSKFTSTVKELLRNGRDPSVQQILREALAALYADKAYDSNLVTLFAMWNKEQGATSPRPQNGESAWPGPAVFGNSNNNNNRQSSRTQTRSQHVPGQENYGRNQHEHGLPPPAELAARIEEAKTSAKLLQQLVQSTPPNEIQDNDLIKEFSERCQTAQRSVQSYINSTNPPPDDDTMQTLIETSEQLSLAASKHQRAVLQARRAVASVSPPAQTVYAPPMGSSMAREQNTGYSSPTSPSSATFVPTAAPQLSAYSPPPVPPPSMRANLDRRQSDYEVPSPLQVGGTPSPPAMAPPSMRAPQIPSSATTAPSELRAPQHDNPFSDRHESHPQPSASAYATSDNPRPLSRIIEPQSPSNRSDYDEYDDPYHAPTPIQSTLATIGTRPAPRQQNTVENWRREVDTSSPPRREGESYHPGYQSTPSYMQRQESSEAHLTMHGGAIPPTPTSGLDTEKELGNLHQMNLGTVKEVRSGSDSLGATGRVRRSEEGRSDRDISPVFPERHSGEISPVSTANTGYGPVEARYGSAGSPGRYSSAYGGRNGEARGEHYRY</sequence>
<feature type="compositionally biased region" description="Polar residues" evidence="1">
    <location>
        <begin position="471"/>
        <end position="483"/>
    </location>
</feature>
<dbReference type="PROSITE" id="PS50909">
    <property type="entry name" value="GAT"/>
    <property type="match status" value="1"/>
</dbReference>
<feature type="compositionally biased region" description="Basic and acidic residues" evidence="1">
    <location>
        <begin position="682"/>
        <end position="691"/>
    </location>
</feature>
<accession>A0A8H3UN04</accession>
<feature type="compositionally biased region" description="Basic and acidic residues" evidence="1">
    <location>
        <begin position="624"/>
        <end position="645"/>
    </location>
</feature>
<evidence type="ECO:0000313" key="4">
    <source>
        <dbReference type="Proteomes" id="UP000433883"/>
    </source>
</evidence>
<name>A0A8H3UN04_VENIN</name>
<dbReference type="SUPFAM" id="SSF89009">
    <property type="entry name" value="GAT-like domain"/>
    <property type="match status" value="1"/>
</dbReference>
<dbReference type="Pfam" id="PF03127">
    <property type="entry name" value="GAT"/>
    <property type="match status" value="1"/>
</dbReference>
<dbReference type="AlphaFoldDB" id="A0A8H3UN04"/>
<dbReference type="Proteomes" id="UP000433883">
    <property type="component" value="Unassembled WGS sequence"/>
</dbReference>
<feature type="region of interest" description="Disordered" evidence="1">
    <location>
        <begin position="11"/>
        <end position="63"/>
    </location>
</feature>
<feature type="compositionally biased region" description="Basic and acidic residues" evidence="1">
    <location>
        <begin position="536"/>
        <end position="553"/>
    </location>
</feature>
<evidence type="ECO:0000313" key="3">
    <source>
        <dbReference type="EMBL" id="KAE9972382.1"/>
    </source>
</evidence>
<dbReference type="Gene3D" id="1.20.58.160">
    <property type="match status" value="1"/>
</dbReference>
<dbReference type="CDD" id="cd21383">
    <property type="entry name" value="GAT_GGA_Tom1-like"/>
    <property type="match status" value="1"/>
</dbReference>
<feature type="region of interest" description="Disordered" evidence="1">
    <location>
        <begin position="349"/>
        <end position="385"/>
    </location>
</feature>
<reference evidence="3 4" key="1">
    <citation type="submission" date="2019-11" db="EMBL/GenBank/DDBJ databases">
        <title>Venturia inaequalis Genome Resource.</title>
        <authorList>
            <person name="Lichtner F.J."/>
        </authorList>
    </citation>
    <scope>NUCLEOTIDE SEQUENCE [LARGE SCALE GENOMIC DNA]</scope>
    <source>
        <strain evidence="3">Bline_iso_100314</strain>
    </source>
</reference>
<protein>
    <recommendedName>
        <fullName evidence="2">GAT domain-containing protein</fullName>
    </recommendedName>
</protein>
<dbReference type="GO" id="GO:0043130">
    <property type="term" value="F:ubiquitin binding"/>
    <property type="evidence" value="ECO:0007669"/>
    <property type="project" value="InterPro"/>
</dbReference>
<dbReference type="InterPro" id="IPR008942">
    <property type="entry name" value="ENTH_VHS"/>
</dbReference>
<feature type="compositionally biased region" description="Basic and acidic residues" evidence="1">
    <location>
        <begin position="31"/>
        <end position="55"/>
    </location>
</feature>
<feature type="compositionally biased region" description="Low complexity" evidence="1">
    <location>
        <begin position="216"/>
        <end position="233"/>
    </location>
</feature>
<feature type="compositionally biased region" description="Polar residues" evidence="1">
    <location>
        <begin position="366"/>
        <end position="384"/>
    </location>
</feature>
<feature type="domain" description="GAT" evidence="2">
    <location>
        <begin position="251"/>
        <end position="340"/>
    </location>
</feature>
<organism evidence="3 4">
    <name type="scientific">Venturia inaequalis</name>
    <name type="common">Apple scab fungus</name>
    <dbReference type="NCBI Taxonomy" id="5025"/>
    <lineage>
        <taxon>Eukaryota</taxon>
        <taxon>Fungi</taxon>
        <taxon>Dikarya</taxon>
        <taxon>Ascomycota</taxon>
        <taxon>Pezizomycotina</taxon>
        <taxon>Dothideomycetes</taxon>
        <taxon>Pleosporomycetidae</taxon>
        <taxon>Venturiales</taxon>
        <taxon>Venturiaceae</taxon>
        <taxon>Venturia</taxon>
    </lineage>
</organism>
<feature type="region of interest" description="Disordered" evidence="1">
    <location>
        <begin position="417"/>
        <end position="562"/>
    </location>
</feature>
<dbReference type="InterPro" id="IPR004152">
    <property type="entry name" value="GAT_dom"/>
</dbReference>
<evidence type="ECO:0000259" key="2">
    <source>
        <dbReference type="PROSITE" id="PS50909"/>
    </source>
</evidence>
<dbReference type="SUPFAM" id="SSF48464">
    <property type="entry name" value="ENTH/VHS domain"/>
    <property type="match status" value="1"/>
</dbReference>
<feature type="region of interest" description="Disordered" evidence="1">
    <location>
        <begin position="195"/>
        <end position="251"/>
    </location>
</feature>
<feature type="compositionally biased region" description="Polar residues" evidence="1">
    <location>
        <begin position="195"/>
        <end position="205"/>
    </location>
</feature>
<feature type="region of interest" description="Disordered" evidence="1">
    <location>
        <begin position="609"/>
        <end position="691"/>
    </location>
</feature>
<dbReference type="Gene3D" id="1.25.40.90">
    <property type="match status" value="1"/>
</dbReference>
<dbReference type="GO" id="GO:0035091">
    <property type="term" value="F:phosphatidylinositol binding"/>
    <property type="evidence" value="ECO:0007669"/>
    <property type="project" value="InterPro"/>
</dbReference>
<evidence type="ECO:0000256" key="1">
    <source>
        <dbReference type="SAM" id="MobiDB-lite"/>
    </source>
</evidence>
<dbReference type="EMBL" id="WNWQ01000264">
    <property type="protein sequence ID" value="KAE9972382.1"/>
    <property type="molecule type" value="Genomic_DNA"/>
</dbReference>
<feature type="compositionally biased region" description="Basic and acidic residues" evidence="1">
    <location>
        <begin position="456"/>
        <end position="470"/>
    </location>
</feature>
<gene>
    <name evidence="3" type="ORF">BLS_004052</name>
</gene>